<dbReference type="AlphaFoldDB" id="U1GFE8"/>
<feature type="coiled-coil region" evidence="1">
    <location>
        <begin position="545"/>
        <end position="597"/>
    </location>
</feature>
<feature type="region of interest" description="Disordered" evidence="2">
    <location>
        <begin position="1095"/>
        <end position="1114"/>
    </location>
</feature>
<dbReference type="OMA" id="DQHANSE"/>
<feature type="compositionally biased region" description="Polar residues" evidence="2">
    <location>
        <begin position="31"/>
        <end position="53"/>
    </location>
</feature>
<evidence type="ECO:0000313" key="4">
    <source>
        <dbReference type="Proteomes" id="UP000019373"/>
    </source>
</evidence>
<organism evidence="3 4">
    <name type="scientific">Endocarpon pusillum (strain Z07020 / HMAS-L-300199)</name>
    <name type="common">Lichen-forming fungus</name>
    <dbReference type="NCBI Taxonomy" id="1263415"/>
    <lineage>
        <taxon>Eukaryota</taxon>
        <taxon>Fungi</taxon>
        <taxon>Dikarya</taxon>
        <taxon>Ascomycota</taxon>
        <taxon>Pezizomycotina</taxon>
        <taxon>Eurotiomycetes</taxon>
        <taxon>Chaetothyriomycetidae</taxon>
        <taxon>Verrucariales</taxon>
        <taxon>Verrucariaceae</taxon>
        <taxon>Endocarpon</taxon>
    </lineage>
</organism>
<feature type="coiled-coil region" evidence="1">
    <location>
        <begin position="850"/>
        <end position="903"/>
    </location>
</feature>
<feature type="region of interest" description="Disordered" evidence="2">
    <location>
        <begin position="1"/>
        <end position="253"/>
    </location>
</feature>
<feature type="compositionally biased region" description="Low complexity" evidence="2">
    <location>
        <begin position="54"/>
        <end position="69"/>
    </location>
</feature>
<feature type="coiled-coil region" evidence="1">
    <location>
        <begin position="323"/>
        <end position="494"/>
    </location>
</feature>
<feature type="compositionally biased region" description="Basic and acidic residues" evidence="2">
    <location>
        <begin position="216"/>
        <end position="225"/>
    </location>
</feature>
<proteinExistence type="predicted"/>
<feature type="compositionally biased region" description="Polar residues" evidence="2">
    <location>
        <begin position="167"/>
        <end position="190"/>
    </location>
</feature>
<evidence type="ECO:0000256" key="2">
    <source>
        <dbReference type="SAM" id="MobiDB-lite"/>
    </source>
</evidence>
<keyword evidence="1" id="KW-0175">Coiled coil</keyword>
<feature type="compositionally biased region" description="Polar residues" evidence="2">
    <location>
        <begin position="1163"/>
        <end position="1173"/>
    </location>
</feature>
<dbReference type="Proteomes" id="UP000019373">
    <property type="component" value="Unassembled WGS sequence"/>
</dbReference>
<name>U1GFE8_ENDPU</name>
<evidence type="ECO:0000313" key="3">
    <source>
        <dbReference type="EMBL" id="ERF70471.1"/>
    </source>
</evidence>
<evidence type="ECO:0000256" key="1">
    <source>
        <dbReference type="SAM" id="Coils"/>
    </source>
</evidence>
<feature type="compositionally biased region" description="Polar residues" evidence="2">
    <location>
        <begin position="244"/>
        <end position="253"/>
    </location>
</feature>
<feature type="compositionally biased region" description="Low complexity" evidence="2">
    <location>
        <begin position="86"/>
        <end position="96"/>
    </location>
</feature>
<accession>U1GFE8</accession>
<reference evidence="4" key="1">
    <citation type="journal article" date="2014" name="BMC Genomics">
        <title>Genome characteristics reveal the impact of lichenization on lichen-forming fungus Endocarpon pusillum Hedwig (Verrucariales, Ascomycota).</title>
        <authorList>
            <person name="Wang Y.-Y."/>
            <person name="Liu B."/>
            <person name="Zhang X.-Y."/>
            <person name="Zhou Q.-M."/>
            <person name="Zhang T."/>
            <person name="Li H."/>
            <person name="Yu Y.-F."/>
            <person name="Zhang X.-L."/>
            <person name="Hao X.-Y."/>
            <person name="Wang M."/>
            <person name="Wang L."/>
            <person name="Wei J.-C."/>
        </authorList>
    </citation>
    <scope>NUCLEOTIDE SEQUENCE [LARGE SCALE GENOMIC DNA]</scope>
    <source>
        <strain evidence="4">Z07020 / HMAS-L-300199</strain>
    </source>
</reference>
<dbReference type="GeneID" id="19239703"/>
<feature type="coiled-coil region" evidence="1">
    <location>
        <begin position="650"/>
        <end position="791"/>
    </location>
</feature>
<keyword evidence="4" id="KW-1185">Reference proteome</keyword>
<dbReference type="OrthoDB" id="2289094at2759"/>
<feature type="region of interest" description="Disordered" evidence="2">
    <location>
        <begin position="1141"/>
        <end position="1250"/>
    </location>
</feature>
<gene>
    <name evidence="3" type="ORF">EPUS_04749</name>
</gene>
<dbReference type="RefSeq" id="XP_007803929.1">
    <property type="nucleotide sequence ID" value="XM_007805738.1"/>
</dbReference>
<dbReference type="EMBL" id="KE721317">
    <property type="protein sequence ID" value="ERF70471.1"/>
    <property type="molecule type" value="Genomic_DNA"/>
</dbReference>
<dbReference type="HOGENOM" id="CLU_007354_0_0_1"/>
<protein>
    <submittedName>
        <fullName evidence="3">Uncharacterized protein</fullName>
    </submittedName>
</protein>
<dbReference type="eggNOG" id="ENOG502SGNT">
    <property type="taxonomic scope" value="Eukaryota"/>
</dbReference>
<sequence length="1250" mass="138128">MDDTIETVEQPIEPKPAPPKLKTGIIPQRTMAGSKTNRTVSSKSKSNPSTDPGTKSPSAAAARTTTGSTLNKPPTRPTAGSTLRKTTASSTNAATSHQPRASISIVDESTKSVTSGDDMKSKPALGAPKRLSVAGPTNTSRSAPEKKPINQPPIISERKTIGRASAASPTKTSRPPSAASRPTTKSSVSSLRAAGVVDVKKRLSTFPASPTSRHVIKQEEEKENRLPSIPASSKGKGLVRPSLGTRQSTRSAALQQKIREYELVNEMLQAAMAAEDAGDDDQKENLTTEVGQAIIHLKANLEVTEEASSAEKSTMIHQSAESMSILESQLQDSKATIESLKQEVEELRARKVDSASSAQIGGGDAKSEAESISLLHIAEVDKLKKEYELEISSLHQKLQELKLEQQERAEQSIKELEDAKKTALEAGDTKMSQLLEEQKSIHSKAVQALENDLALERKAIKESADKVSLLQQEIEQHKRDLATATSHADEYRKTIKARQDEIATRERELQGRGDVIKSLQDEIVALQQAKIDEAAGLKQSSAKRVAELEVQIATLRSAIDRSSEESALSEERTQEELVRKEQEISKLGQVIERLQSEVQSVHESKSNELDVQLLKIRQEHDQIIMALKAEHQLSIDGLAKSHNHVVEKLSDEARNNRTAHERQIQELNNQKSDIQKSLEDAMNSLKDSQAETGKQMQELELKHNEACRAANEKVLKAEKDLAESQQLLEQVKEDAERATSEKMKTLEEKTQALEDQSCKDAAAIKDARSELEAAQEQVETLKQAMMTIEKESQGKEEHHTNTLKKAIAEAEAATKSLSENSARLASAEADHVKAVKDLRSSHEAELGHVRNELTQKHDTALQELKAKHDELLASQKNLEKTQKDELEQIKAEHERGLDDSAKKIVDLQQTHLQKIEEVKRQATDEHFETLKQLEEEFSKKAAETEHSHNVALDNLQSTHEMALLVLRVQLQDNYVKSDARAKESHDAIVNDLQAQLDRLKDDLAKAQLEVKKASEPREDPELEKLRSNLQASNDALAAAQSEAARLANDVEDMKQQLDQDQKTITMLENAAREASKTRENTSSREAHKLREQLDGALQEAETQRASSDIANEEFRESTERLKQYKTRIDELEARLQAVNEKPDVELKISTPNSARKRKGYKGSKNSPRLSQGSWGPEQENREVAGSPVQEEGGENFGSSIQGSMASIREQLRQLDEVNEDMLEGHARMANMLSNVPESPIPSPSTTTTAG</sequence>